<dbReference type="OrthoDB" id="2167382at2"/>
<organism evidence="1 2">
    <name type="scientific">Trichococcus pasteurii</name>
    <dbReference type="NCBI Taxonomy" id="43064"/>
    <lineage>
        <taxon>Bacteria</taxon>
        <taxon>Bacillati</taxon>
        <taxon>Bacillota</taxon>
        <taxon>Bacilli</taxon>
        <taxon>Lactobacillales</taxon>
        <taxon>Carnobacteriaceae</taxon>
        <taxon>Trichococcus</taxon>
    </lineage>
</organism>
<gene>
    <name evidence="1" type="ORF">TPAS_1947</name>
</gene>
<dbReference type="STRING" id="43064.SAMN04488086_11476"/>
<reference evidence="2" key="1">
    <citation type="submission" date="2016-04" db="EMBL/GenBank/DDBJ databases">
        <authorList>
            <person name="Strepis N."/>
        </authorList>
    </citation>
    <scope>NUCLEOTIDE SEQUENCE [LARGE SCALE GENOMIC DNA]</scope>
</reference>
<evidence type="ECO:0000313" key="1">
    <source>
        <dbReference type="EMBL" id="SLM52253.1"/>
    </source>
</evidence>
<dbReference type="AlphaFoldDB" id="A0A1W1IHH3"/>
<dbReference type="EMBL" id="FWEY01000005">
    <property type="protein sequence ID" value="SLM52253.1"/>
    <property type="molecule type" value="Genomic_DNA"/>
</dbReference>
<sequence>MDIEYYVFDKMNVQSEKVEVAIEIMRSLSMYKDLFKDPNNYFLYSLIHSQKEFKENQDVWNLIETHGMDILPIVCIDKKIYKTKDVLSVDEMGALTNSAISYQIEDTSS</sequence>
<evidence type="ECO:0000313" key="2">
    <source>
        <dbReference type="Proteomes" id="UP000195985"/>
    </source>
</evidence>
<keyword evidence="2" id="KW-1185">Reference proteome</keyword>
<dbReference type="GO" id="GO:0045892">
    <property type="term" value="P:negative regulation of DNA-templated transcription"/>
    <property type="evidence" value="ECO:0007669"/>
    <property type="project" value="InterPro"/>
</dbReference>
<dbReference type="GO" id="GO:0003677">
    <property type="term" value="F:DNA binding"/>
    <property type="evidence" value="ECO:0007669"/>
    <property type="project" value="InterPro"/>
</dbReference>
<protein>
    <submittedName>
        <fullName evidence="1">Arsenical-resistance operon trans-acting repressor arsd</fullName>
    </submittedName>
</protein>
<dbReference type="Pfam" id="PF06953">
    <property type="entry name" value="ArsD"/>
    <property type="match status" value="1"/>
</dbReference>
<name>A0A1W1IHH3_9LACT</name>
<proteinExistence type="predicted"/>
<dbReference type="RefSeq" id="WP_086943028.1">
    <property type="nucleotide sequence ID" value="NZ_FONM01000014.1"/>
</dbReference>
<dbReference type="InterPro" id="IPR010712">
    <property type="entry name" value="Arsenical-R_ArsD"/>
</dbReference>
<dbReference type="GO" id="GO:0046685">
    <property type="term" value="P:response to arsenic-containing substance"/>
    <property type="evidence" value="ECO:0007669"/>
    <property type="project" value="InterPro"/>
</dbReference>
<accession>A0A1W1IHH3</accession>
<dbReference type="Proteomes" id="UP000195985">
    <property type="component" value="Unassembled WGS sequence"/>
</dbReference>
<dbReference type="Gene3D" id="3.40.30.10">
    <property type="entry name" value="Glutaredoxin"/>
    <property type="match status" value="1"/>
</dbReference>